<keyword evidence="3" id="KW-0949">S-adenosyl-L-methionine</keyword>
<dbReference type="Proteomes" id="UP000053398">
    <property type="component" value="Unassembled WGS sequence"/>
</dbReference>
<dbReference type="CDD" id="cd02440">
    <property type="entry name" value="AdoMet_MTases"/>
    <property type="match status" value="1"/>
</dbReference>
<keyword evidence="6" id="KW-1185">Reference proteome</keyword>
<keyword evidence="2 5" id="KW-0808">Transferase</keyword>
<keyword evidence="1 5" id="KW-0489">Methyltransferase</keyword>
<dbReference type="InterPro" id="IPR013216">
    <property type="entry name" value="Methyltransf_11"/>
</dbReference>
<dbReference type="InterPro" id="IPR029063">
    <property type="entry name" value="SAM-dependent_MTases_sf"/>
</dbReference>
<dbReference type="GO" id="GO:0032259">
    <property type="term" value="P:methylation"/>
    <property type="evidence" value="ECO:0007669"/>
    <property type="project" value="UniProtKB-KW"/>
</dbReference>
<comment type="caution">
    <text evidence="5">The sequence shown here is derived from an EMBL/GenBank/DDBJ whole genome shotgun (WGS) entry which is preliminary data.</text>
</comment>
<accession>A0A117QJ68</accession>
<organism evidence="5 6">
    <name type="scientific">Streptomyces corchorusii</name>
    <name type="common">Streptomyces chibaensis</name>
    <dbReference type="NCBI Taxonomy" id="1903"/>
    <lineage>
        <taxon>Bacteria</taxon>
        <taxon>Bacillati</taxon>
        <taxon>Actinomycetota</taxon>
        <taxon>Actinomycetes</taxon>
        <taxon>Kitasatosporales</taxon>
        <taxon>Streptomycetaceae</taxon>
        <taxon>Streptomyces</taxon>
    </lineage>
</organism>
<dbReference type="SUPFAM" id="SSF53335">
    <property type="entry name" value="S-adenosyl-L-methionine-dependent methyltransferases"/>
    <property type="match status" value="1"/>
</dbReference>
<dbReference type="AlphaFoldDB" id="A0A117QJ68"/>
<gene>
    <name evidence="5" type="ORF">AQJ11_07290</name>
</gene>
<proteinExistence type="predicted"/>
<dbReference type="GO" id="GO:0008757">
    <property type="term" value="F:S-adenosylmethionine-dependent methyltransferase activity"/>
    <property type="evidence" value="ECO:0007669"/>
    <property type="project" value="InterPro"/>
</dbReference>
<reference evidence="5 6" key="1">
    <citation type="submission" date="2015-10" db="EMBL/GenBank/DDBJ databases">
        <title>Draft genome sequence of Streptomyces corchorusii DSM 40340, type strain for the species Streptomyces corchorusii.</title>
        <authorList>
            <person name="Ruckert C."/>
            <person name="Winkler A."/>
            <person name="Kalinowski J."/>
            <person name="Kampfer P."/>
            <person name="Glaeser S."/>
        </authorList>
    </citation>
    <scope>NUCLEOTIDE SEQUENCE [LARGE SCALE GENOMIC DNA]</scope>
    <source>
        <strain evidence="5 6">DSM 40340</strain>
    </source>
</reference>
<dbReference type="Gene3D" id="3.40.50.150">
    <property type="entry name" value="Vaccinia Virus protein VP39"/>
    <property type="match status" value="1"/>
</dbReference>
<name>A0A117QJ68_STRCK</name>
<dbReference type="EMBL" id="LMWP01000006">
    <property type="protein sequence ID" value="KUN31286.1"/>
    <property type="molecule type" value="Genomic_DNA"/>
</dbReference>
<evidence type="ECO:0000259" key="4">
    <source>
        <dbReference type="Pfam" id="PF08241"/>
    </source>
</evidence>
<evidence type="ECO:0000256" key="2">
    <source>
        <dbReference type="ARBA" id="ARBA00022679"/>
    </source>
</evidence>
<evidence type="ECO:0000256" key="1">
    <source>
        <dbReference type="ARBA" id="ARBA00022603"/>
    </source>
</evidence>
<dbReference type="RefSeq" id="WP_014677061.1">
    <property type="nucleotide sequence ID" value="NZ_KQ948353.1"/>
</dbReference>
<evidence type="ECO:0000256" key="3">
    <source>
        <dbReference type="ARBA" id="ARBA00022691"/>
    </source>
</evidence>
<feature type="domain" description="Methyltransferase type 11" evidence="4">
    <location>
        <begin position="48"/>
        <end position="147"/>
    </location>
</feature>
<sequence>MTTPTTALDWNRSYRNGDHHTYWELSHPSAELVGFLAARGPGAGRTALDIGCGTGWDAIALAGAGYRVTGIDLSEEALALARARAAEEAPEGAPPAFRQADARDLPFPDGTFDVVVDRGCFHHLGGEDRALYAAETARVLRPGGCLYLRGSRVDSFPFKPLTAQGLADEFVRFGFAVGPLLPFHLQTDAMSLPAYACVLTRTTTSDGANA</sequence>
<dbReference type="PANTHER" id="PTHR43464:SF19">
    <property type="entry name" value="UBIQUINONE BIOSYNTHESIS O-METHYLTRANSFERASE, MITOCHONDRIAL"/>
    <property type="match status" value="1"/>
</dbReference>
<dbReference type="PANTHER" id="PTHR43464">
    <property type="entry name" value="METHYLTRANSFERASE"/>
    <property type="match status" value="1"/>
</dbReference>
<evidence type="ECO:0000313" key="6">
    <source>
        <dbReference type="Proteomes" id="UP000053398"/>
    </source>
</evidence>
<dbReference type="Pfam" id="PF08241">
    <property type="entry name" value="Methyltransf_11"/>
    <property type="match status" value="1"/>
</dbReference>
<protein>
    <submittedName>
        <fullName evidence="5">Methyltransferase</fullName>
    </submittedName>
</protein>
<evidence type="ECO:0000313" key="5">
    <source>
        <dbReference type="EMBL" id="KUN31286.1"/>
    </source>
</evidence>